<dbReference type="Proteomes" id="UP000031620">
    <property type="component" value="Chromosome"/>
</dbReference>
<dbReference type="Pfam" id="PF06125">
    <property type="entry name" value="DUF961"/>
    <property type="match status" value="1"/>
</dbReference>
<dbReference type="STRING" id="1291742.LOOC260_118370"/>
<dbReference type="EMBL" id="AP014680">
    <property type="protein sequence ID" value="BAP86343.1"/>
    <property type="molecule type" value="Genomic_DNA"/>
</dbReference>
<protein>
    <submittedName>
        <fullName evidence="1">Conjugal transfer protein</fullName>
    </submittedName>
</protein>
<dbReference type="RefSeq" id="WP_010581079.1">
    <property type="nucleotide sequence ID" value="NZ_AP014680.1"/>
</dbReference>
<dbReference type="HOGENOM" id="CLU_144184_0_0_9"/>
<dbReference type="KEGG" id="lho:LOOC260_118370"/>
<evidence type="ECO:0000313" key="1">
    <source>
        <dbReference type="EMBL" id="BAP86343.1"/>
    </source>
</evidence>
<dbReference type="InterPro" id="IPR010365">
    <property type="entry name" value="DUF961"/>
</dbReference>
<sequence length="127" mass="14304">MRLPEGIKLDTPKTFGKLLFSAQRRERFIEDDEGNQTTNVRSRTFDLKSTVQGQMVQVSIPAEAGTKNFEYDQEIELVNPEIDTVANADFRGVTVSWYLKASDIVSVKNNQSKTGSVTTEKNTNDKK</sequence>
<proteinExistence type="predicted"/>
<accession>A0A0A1GZA9</accession>
<dbReference type="Gene3D" id="2.40.50.390">
    <property type="entry name" value="Conjugative transposon protein, DUF961"/>
    <property type="match status" value="1"/>
</dbReference>
<reference evidence="1 2" key="1">
    <citation type="submission" date="2014-11" db="EMBL/GenBank/DDBJ databases">
        <title>Complete genome sequence and analysis of Lactobacillus hokkaidonensis LOOC260T.</title>
        <authorList>
            <person name="Tanizawa Y."/>
            <person name="Tohno M."/>
            <person name="Kaminuma E."/>
            <person name="Nakamura Y."/>
            <person name="Arita M."/>
        </authorList>
    </citation>
    <scope>NUCLEOTIDE SEQUENCE [LARGE SCALE GENOMIC DNA]</scope>
    <source>
        <strain evidence="1 2">LOOC260</strain>
    </source>
</reference>
<dbReference type="InterPro" id="IPR038620">
    <property type="entry name" value="YdcP-like_sf"/>
</dbReference>
<organism evidence="1 2">
    <name type="scientific">Paucilactobacillus hokkaidonensis JCM 18461</name>
    <dbReference type="NCBI Taxonomy" id="1291742"/>
    <lineage>
        <taxon>Bacteria</taxon>
        <taxon>Bacillati</taxon>
        <taxon>Bacillota</taxon>
        <taxon>Bacilli</taxon>
        <taxon>Lactobacillales</taxon>
        <taxon>Lactobacillaceae</taxon>
        <taxon>Paucilactobacillus</taxon>
    </lineage>
</organism>
<name>A0A0A1GZA9_9LACO</name>
<evidence type="ECO:0000313" key="2">
    <source>
        <dbReference type="Proteomes" id="UP000031620"/>
    </source>
</evidence>
<dbReference type="AlphaFoldDB" id="A0A0A1GZA9"/>
<gene>
    <name evidence="1" type="ORF">LOOC260_118370</name>
</gene>